<feature type="transmembrane region" description="Helical" evidence="1">
    <location>
        <begin position="138"/>
        <end position="160"/>
    </location>
</feature>
<dbReference type="Proteomes" id="UP000216021">
    <property type="component" value="Unassembled WGS sequence"/>
</dbReference>
<proteinExistence type="predicted"/>
<feature type="transmembrane region" description="Helical" evidence="1">
    <location>
        <begin position="166"/>
        <end position="187"/>
    </location>
</feature>
<reference evidence="2 3" key="1">
    <citation type="submission" date="2016-11" db="EMBL/GenBank/DDBJ databases">
        <title>Rahnella oryzae sp. nov., isolated from rice root.</title>
        <authorList>
            <person name="Zhang X.-X."/>
            <person name="Zhang J."/>
        </authorList>
    </citation>
    <scope>NUCLEOTIDE SEQUENCE [LARGE SCALE GENOMIC DNA]</scope>
    <source>
        <strain evidence="2 3">J11-6</strain>
    </source>
</reference>
<dbReference type="EMBL" id="MOXD01000008">
    <property type="protein sequence ID" value="OMQ21305.1"/>
    <property type="molecule type" value="Genomic_DNA"/>
</dbReference>
<dbReference type="RefSeq" id="WP_076942939.1">
    <property type="nucleotide sequence ID" value="NZ_MOXD01000008.1"/>
</dbReference>
<gene>
    <name evidence="2" type="ORF">BMI79_14540</name>
</gene>
<keyword evidence="1" id="KW-1133">Transmembrane helix</keyword>
<sequence length="211" mass="24984">MIAEMDFVNSVMENKLSADIVILILALWFLKVIFSSPKETLNIIEHLRTKKIKYLEDLLKFTSLHDDDKKKIEQEQRKLALRKLTNIRNVNKVIPLFEIIKKQDLPVKFFEKSSQYINNKNGKLTLDTGWTFWLFDWLFTRVISIMIISQSSFIVTYSIFHDEIKPHIFLLLLIIFVPCIIFGVYIWKASLTKSKIKNIKLMLEESQRDNE</sequence>
<keyword evidence="3" id="KW-1185">Reference proteome</keyword>
<dbReference type="AlphaFoldDB" id="A0A1S8CIU9"/>
<dbReference type="OrthoDB" id="9922124at2"/>
<comment type="caution">
    <text evidence="2">The sequence shown here is derived from an EMBL/GenBank/DDBJ whole genome shotgun (WGS) entry which is preliminary data.</text>
</comment>
<evidence type="ECO:0000313" key="2">
    <source>
        <dbReference type="EMBL" id="OMQ21305.1"/>
    </source>
</evidence>
<keyword evidence="1" id="KW-0812">Transmembrane</keyword>
<evidence type="ECO:0000256" key="1">
    <source>
        <dbReference type="SAM" id="Phobius"/>
    </source>
</evidence>
<accession>A0A1S8CIU9</accession>
<keyword evidence="1" id="KW-0472">Membrane</keyword>
<organism evidence="2 3">
    <name type="scientific">Serratia oryzae</name>
    <dbReference type="NCBI Taxonomy" id="2034155"/>
    <lineage>
        <taxon>Bacteria</taxon>
        <taxon>Pseudomonadati</taxon>
        <taxon>Pseudomonadota</taxon>
        <taxon>Gammaproteobacteria</taxon>
        <taxon>Enterobacterales</taxon>
        <taxon>Yersiniaceae</taxon>
        <taxon>Serratia</taxon>
    </lineage>
</organism>
<evidence type="ECO:0000313" key="3">
    <source>
        <dbReference type="Proteomes" id="UP000216021"/>
    </source>
</evidence>
<name>A0A1S8CIU9_9GAMM</name>
<protein>
    <submittedName>
        <fullName evidence="2">Uncharacterized protein</fullName>
    </submittedName>
</protein>
<feature type="transmembrane region" description="Helical" evidence="1">
    <location>
        <begin position="16"/>
        <end position="34"/>
    </location>
</feature>